<dbReference type="EMBL" id="JBBNAF010000010">
    <property type="protein sequence ID" value="KAK9107213.1"/>
    <property type="molecule type" value="Genomic_DNA"/>
</dbReference>
<comment type="caution">
    <text evidence="1">The sequence shown here is derived from an EMBL/GenBank/DDBJ whole genome shotgun (WGS) entry which is preliminary data.</text>
</comment>
<proteinExistence type="predicted"/>
<gene>
    <name evidence="1" type="ORF">Syun_023224</name>
</gene>
<reference evidence="1 2" key="1">
    <citation type="submission" date="2024-01" db="EMBL/GenBank/DDBJ databases">
        <title>Genome assemblies of Stephania.</title>
        <authorList>
            <person name="Yang L."/>
        </authorList>
    </citation>
    <scope>NUCLEOTIDE SEQUENCE [LARGE SCALE GENOMIC DNA]</scope>
    <source>
        <strain evidence="1">YNDBR</strain>
        <tissue evidence="1">Leaf</tissue>
    </source>
</reference>
<dbReference type="AlphaFoldDB" id="A0AAP0FM48"/>
<dbReference type="Proteomes" id="UP001420932">
    <property type="component" value="Unassembled WGS sequence"/>
</dbReference>
<evidence type="ECO:0000313" key="2">
    <source>
        <dbReference type="Proteomes" id="UP001420932"/>
    </source>
</evidence>
<sequence>MVYSPLHTFFIVKIYSLPPQTPPISCIIYALKSHHDHEKKGEIIEGIPPYPSIKGL</sequence>
<evidence type="ECO:0000313" key="1">
    <source>
        <dbReference type="EMBL" id="KAK9107213.1"/>
    </source>
</evidence>
<accession>A0AAP0FM48</accession>
<keyword evidence="2" id="KW-1185">Reference proteome</keyword>
<organism evidence="1 2">
    <name type="scientific">Stephania yunnanensis</name>
    <dbReference type="NCBI Taxonomy" id="152371"/>
    <lineage>
        <taxon>Eukaryota</taxon>
        <taxon>Viridiplantae</taxon>
        <taxon>Streptophyta</taxon>
        <taxon>Embryophyta</taxon>
        <taxon>Tracheophyta</taxon>
        <taxon>Spermatophyta</taxon>
        <taxon>Magnoliopsida</taxon>
        <taxon>Ranunculales</taxon>
        <taxon>Menispermaceae</taxon>
        <taxon>Menispermoideae</taxon>
        <taxon>Cissampelideae</taxon>
        <taxon>Stephania</taxon>
    </lineage>
</organism>
<protein>
    <submittedName>
        <fullName evidence="1">Uncharacterized protein</fullName>
    </submittedName>
</protein>
<name>A0AAP0FM48_9MAGN</name>